<dbReference type="Gene3D" id="3.40.50.1220">
    <property type="entry name" value="TPP-binding domain"/>
    <property type="match status" value="1"/>
</dbReference>
<feature type="binding site" evidence="4">
    <location>
        <position position="147"/>
    </location>
    <ligand>
        <name>Zn(2+)</name>
        <dbReference type="ChEBI" id="CHEBI:29105"/>
    </ligand>
</feature>
<dbReference type="PANTHER" id="PTHR11085:SF10">
    <property type="entry name" value="NAD-DEPENDENT PROTEIN DEACYLASE SIRTUIN-5, MITOCHONDRIAL-RELATED"/>
    <property type="match status" value="1"/>
</dbReference>
<dbReference type="AlphaFoldDB" id="A0A2G7T1F4"/>
<keyword evidence="4" id="KW-0479">Metal-binding</keyword>
<feature type="binding site" evidence="4">
    <location>
        <position position="144"/>
    </location>
    <ligand>
        <name>Zn(2+)</name>
        <dbReference type="ChEBI" id="CHEBI:29105"/>
    </ligand>
</feature>
<name>A0A2G7T1F4_9FLAO</name>
<feature type="binding site" evidence="4">
    <location>
        <position position="195"/>
    </location>
    <ligand>
        <name>Zn(2+)</name>
        <dbReference type="ChEBI" id="CHEBI:29105"/>
    </ligand>
</feature>
<dbReference type="EMBL" id="PEKC01000140">
    <property type="protein sequence ID" value="PII33725.1"/>
    <property type="molecule type" value="Genomic_DNA"/>
</dbReference>
<dbReference type="EC" id="2.3.1.286" evidence="1"/>
<dbReference type="InterPro" id="IPR050134">
    <property type="entry name" value="NAD-dep_sirtuin_deacylases"/>
</dbReference>
<evidence type="ECO:0000313" key="6">
    <source>
        <dbReference type="EMBL" id="PII33725.1"/>
    </source>
</evidence>
<evidence type="ECO:0000259" key="5">
    <source>
        <dbReference type="PROSITE" id="PS50305"/>
    </source>
</evidence>
<evidence type="ECO:0000256" key="3">
    <source>
        <dbReference type="ARBA" id="ARBA00023027"/>
    </source>
</evidence>
<dbReference type="PROSITE" id="PS50305">
    <property type="entry name" value="SIRTUIN"/>
    <property type="match status" value="1"/>
</dbReference>
<evidence type="ECO:0000256" key="2">
    <source>
        <dbReference type="ARBA" id="ARBA00022679"/>
    </source>
</evidence>
<reference evidence="6" key="1">
    <citation type="submission" date="2017-10" db="EMBL/GenBank/DDBJ databases">
        <title>Chryseobacterium sp. B5 is a hydrocarbonoclastic and plant growth promoting bacterium.</title>
        <authorList>
            <person name="Thijs S."/>
            <person name="Gkorezis P."/>
            <person name="Van Hamme J."/>
        </authorList>
    </citation>
    <scope>NUCLEOTIDE SEQUENCE</scope>
    <source>
        <strain evidence="6">B5</strain>
    </source>
</reference>
<evidence type="ECO:0000256" key="1">
    <source>
        <dbReference type="ARBA" id="ARBA00012928"/>
    </source>
</evidence>
<dbReference type="Pfam" id="PF02146">
    <property type="entry name" value="SIR2"/>
    <property type="match status" value="1"/>
</dbReference>
<protein>
    <recommendedName>
        <fullName evidence="1">protein acetyllysine N-acetyltransferase</fullName>
        <ecNumber evidence="1">2.3.1.286</ecNumber>
    </recommendedName>
</protein>
<gene>
    <name evidence="6" type="ORF">CTI11_23975</name>
</gene>
<dbReference type="SUPFAM" id="SSF52467">
    <property type="entry name" value="DHS-like NAD/FAD-binding domain"/>
    <property type="match status" value="1"/>
</dbReference>
<keyword evidence="2" id="KW-0808">Transferase</keyword>
<dbReference type="GO" id="GO:0017136">
    <property type="term" value="F:histone deacetylase activity, NAD-dependent"/>
    <property type="evidence" value="ECO:0007669"/>
    <property type="project" value="TreeGrafter"/>
</dbReference>
<keyword evidence="4" id="KW-0862">Zinc</keyword>
<feature type="active site" description="Proton acceptor" evidence="4">
    <location>
        <position position="136"/>
    </location>
</feature>
<dbReference type="GO" id="GO:0070403">
    <property type="term" value="F:NAD+ binding"/>
    <property type="evidence" value="ECO:0007669"/>
    <property type="project" value="InterPro"/>
</dbReference>
<organism evidence="6">
    <name type="scientific">Chryseobacterium sp. B5</name>
    <dbReference type="NCBI Taxonomy" id="2050562"/>
    <lineage>
        <taxon>Bacteria</taxon>
        <taxon>Pseudomonadati</taxon>
        <taxon>Bacteroidota</taxon>
        <taxon>Flavobacteriia</taxon>
        <taxon>Flavobacteriales</taxon>
        <taxon>Weeksellaceae</taxon>
        <taxon>Chryseobacterium group</taxon>
        <taxon>Chryseobacterium</taxon>
    </lineage>
</organism>
<dbReference type="NCBIfam" id="NF003738">
    <property type="entry name" value="PRK05333.1"/>
    <property type="match status" value="1"/>
</dbReference>
<dbReference type="GO" id="GO:0046872">
    <property type="term" value="F:metal ion binding"/>
    <property type="evidence" value="ECO:0007669"/>
    <property type="project" value="UniProtKB-KW"/>
</dbReference>
<dbReference type="InterPro" id="IPR026591">
    <property type="entry name" value="Sirtuin_cat_small_dom_sf"/>
</dbReference>
<dbReference type="InterPro" id="IPR003000">
    <property type="entry name" value="Sirtuin"/>
</dbReference>
<feature type="binding site" evidence="4">
    <location>
        <position position="198"/>
    </location>
    <ligand>
        <name>Zn(2+)</name>
        <dbReference type="ChEBI" id="CHEBI:29105"/>
    </ligand>
</feature>
<dbReference type="InterPro" id="IPR029035">
    <property type="entry name" value="DHS-like_NAD/FAD-binding_dom"/>
</dbReference>
<accession>A0A2G7T1F4</accession>
<dbReference type="Gene3D" id="3.30.1600.10">
    <property type="entry name" value="SIR2/SIRT2 'Small Domain"/>
    <property type="match status" value="1"/>
</dbReference>
<keyword evidence="3" id="KW-0520">NAD</keyword>
<proteinExistence type="predicted"/>
<dbReference type="InterPro" id="IPR026590">
    <property type="entry name" value="Ssirtuin_cat_dom"/>
</dbReference>
<feature type="domain" description="Deacetylase sirtuin-type" evidence="5">
    <location>
        <begin position="14"/>
        <end position="292"/>
    </location>
</feature>
<sequence>MLRGHDRIDPPPSPSPVLHDAGLALRALLPPGRRWLVLTGAGCSTGSGIPDYRDLEGQWKRPQPVTLQAFMGSHATRQRYWARSLLGWPVMAQARPGQAHAALPQLQQRGWIEGLVTQNVDGLHTAAGSDGVIDLHGRIAAVRCMGCGAGMERAVLQAMLLERNPGWAGLSAQAAPDGDADLEGRDFSRFDVPACPHCGGVLKPDVVFYGEGVPSQRVQAVRAMLQQAGGLLVAGSSLMVYSGLRFVHEAVAQGKPVAAINQGRMRSEDLLALKIEQDCGPFLQQLVQDLAQ</sequence>
<evidence type="ECO:0000256" key="4">
    <source>
        <dbReference type="PROSITE-ProRule" id="PRU00236"/>
    </source>
</evidence>
<comment type="caution">
    <text evidence="6">The sequence shown here is derived from an EMBL/GenBank/DDBJ whole genome shotgun (WGS) entry which is preliminary data.</text>
</comment>
<dbReference type="PANTHER" id="PTHR11085">
    <property type="entry name" value="NAD-DEPENDENT PROTEIN DEACYLASE SIRTUIN-5, MITOCHONDRIAL-RELATED"/>
    <property type="match status" value="1"/>
</dbReference>